<feature type="transmembrane region" description="Helical" evidence="7">
    <location>
        <begin position="1650"/>
        <end position="1668"/>
    </location>
</feature>
<dbReference type="InterPro" id="IPR037724">
    <property type="entry name" value="C2E_Ferlin"/>
</dbReference>
<name>A0A8R2HT55_BOMMO</name>
<evidence type="ECO:0000256" key="4">
    <source>
        <dbReference type="ARBA" id="ARBA00022989"/>
    </source>
</evidence>
<reference evidence="10" key="1">
    <citation type="journal article" date="2008" name="Insect Biochem. Mol. Biol.">
        <title>The genome of a lepidopteran model insect, the silkworm Bombyx mori.</title>
        <authorList>
            <consortium name="International Silkworm Genome Consortium"/>
        </authorList>
    </citation>
    <scope>NUCLEOTIDE SEQUENCE [LARGE SCALE GENOMIC DNA]</scope>
    <source>
        <strain evidence="10">p50T</strain>
    </source>
</reference>
<evidence type="ECO:0000256" key="5">
    <source>
        <dbReference type="ARBA" id="ARBA00023136"/>
    </source>
</evidence>
<evidence type="ECO:0000256" key="3">
    <source>
        <dbReference type="ARBA" id="ARBA00022737"/>
    </source>
</evidence>
<dbReference type="SMART" id="SM01201">
    <property type="entry name" value="FerB"/>
    <property type="match status" value="1"/>
</dbReference>
<accession>A0A8R2HT55</accession>
<evidence type="ECO:0000256" key="1">
    <source>
        <dbReference type="ARBA" id="ARBA00004167"/>
    </source>
</evidence>
<feature type="region of interest" description="Disordered" evidence="6">
    <location>
        <begin position="1"/>
        <end position="22"/>
    </location>
</feature>
<keyword evidence="5 7" id="KW-0472">Membrane</keyword>
<dbReference type="SMART" id="SM01202">
    <property type="entry name" value="FerI"/>
    <property type="match status" value="1"/>
</dbReference>
<dbReference type="RefSeq" id="XP_021208047.2">
    <property type="nucleotide sequence ID" value="XM_021352372.3"/>
</dbReference>
<dbReference type="InterPro" id="IPR037721">
    <property type="entry name" value="Ferlin"/>
</dbReference>
<feature type="domain" description="C2" evidence="8">
    <location>
        <begin position="685"/>
        <end position="816"/>
    </location>
</feature>
<proteinExistence type="predicted"/>
<dbReference type="InterPro" id="IPR055072">
    <property type="entry name" value="Ferlin_DSRM"/>
</dbReference>
<dbReference type="GeneID" id="101743859"/>
<dbReference type="EnsemblMetazoa" id="XM_021352372.2">
    <property type="protein sequence ID" value="XP_021208047.2"/>
    <property type="gene ID" value="LOC101743859"/>
</dbReference>
<dbReference type="Pfam" id="PF08151">
    <property type="entry name" value="FerI"/>
    <property type="match status" value="1"/>
</dbReference>
<keyword evidence="10" id="KW-1185">Reference proteome</keyword>
<keyword evidence="3" id="KW-0677">Repeat</keyword>
<evidence type="ECO:0000256" key="7">
    <source>
        <dbReference type="SAM" id="Phobius"/>
    </source>
</evidence>
<dbReference type="InterPro" id="IPR000008">
    <property type="entry name" value="C2_dom"/>
</dbReference>
<comment type="subcellular location">
    <subcellularLocation>
        <location evidence="1">Membrane</location>
        <topology evidence="1">Single-pass membrane protein</topology>
    </subcellularLocation>
</comment>
<organism evidence="9 10">
    <name type="scientific">Bombyx mori</name>
    <name type="common">Silk moth</name>
    <dbReference type="NCBI Taxonomy" id="7091"/>
    <lineage>
        <taxon>Eukaryota</taxon>
        <taxon>Metazoa</taxon>
        <taxon>Ecdysozoa</taxon>
        <taxon>Arthropoda</taxon>
        <taxon>Hexapoda</taxon>
        <taxon>Insecta</taxon>
        <taxon>Pterygota</taxon>
        <taxon>Neoptera</taxon>
        <taxon>Endopterygota</taxon>
        <taxon>Lepidoptera</taxon>
        <taxon>Glossata</taxon>
        <taxon>Ditrysia</taxon>
        <taxon>Bombycoidea</taxon>
        <taxon>Bombycidae</taxon>
        <taxon>Bombycinae</taxon>
        <taxon>Bombyx</taxon>
    </lineage>
</organism>
<dbReference type="Gene3D" id="2.60.40.150">
    <property type="entry name" value="C2 domain"/>
    <property type="match status" value="4"/>
</dbReference>
<keyword evidence="4 7" id="KW-1133">Transmembrane helix</keyword>
<feature type="domain" description="C2" evidence="8">
    <location>
        <begin position="174"/>
        <end position="299"/>
    </location>
</feature>
<dbReference type="PROSITE" id="PS50004">
    <property type="entry name" value="C2"/>
    <property type="match status" value="4"/>
</dbReference>
<dbReference type="GO" id="GO:0007009">
    <property type="term" value="P:plasma membrane organization"/>
    <property type="evidence" value="ECO:0007669"/>
    <property type="project" value="TreeGrafter"/>
</dbReference>
<dbReference type="CDD" id="cd04037">
    <property type="entry name" value="C2E_Ferlin"/>
    <property type="match status" value="1"/>
</dbReference>
<evidence type="ECO:0000256" key="6">
    <source>
        <dbReference type="SAM" id="MobiDB-lite"/>
    </source>
</evidence>
<evidence type="ECO:0000313" key="10">
    <source>
        <dbReference type="Proteomes" id="UP000005204"/>
    </source>
</evidence>
<dbReference type="PANTHER" id="PTHR12546:SF60">
    <property type="entry name" value="MISFIRE, ISOFORM F"/>
    <property type="match status" value="1"/>
</dbReference>
<dbReference type="SMART" id="SM00239">
    <property type="entry name" value="C2"/>
    <property type="match status" value="4"/>
</dbReference>
<feature type="domain" description="C2" evidence="8">
    <location>
        <begin position="16"/>
        <end position="138"/>
    </location>
</feature>
<dbReference type="Pfam" id="PF08150">
    <property type="entry name" value="FerB"/>
    <property type="match status" value="1"/>
</dbReference>
<dbReference type="InterPro" id="IPR035892">
    <property type="entry name" value="C2_domain_sf"/>
</dbReference>
<protein>
    <recommendedName>
        <fullName evidence="8">C2 domain-containing protein</fullName>
    </recommendedName>
</protein>
<evidence type="ECO:0000256" key="2">
    <source>
        <dbReference type="ARBA" id="ARBA00022692"/>
    </source>
</evidence>
<dbReference type="InterPro" id="IPR012561">
    <property type="entry name" value="Ferlin_B-domain"/>
</dbReference>
<dbReference type="KEGG" id="bmor:101743859"/>
<dbReference type="Pfam" id="PF00168">
    <property type="entry name" value="C2"/>
    <property type="match status" value="4"/>
</dbReference>
<dbReference type="InterPro" id="IPR012968">
    <property type="entry name" value="FerIin_dom"/>
</dbReference>
<sequence>MRNEVEGPRQKPVAIRTGPVAGDKLPEDSSRYIQILVTVLEASKLHWNNPRAATSYVLLSIGKKKYRTTIRRNMLEPYYGENFTFDLFMSIREMQRTILWLAVMEPRCCAPPRSVGEAGIELATIWALPHHRAFHKWAQLDSRNDPSEAVVGFLKVDISIIFRGDSQILPSVDNYEKVEDNLLLPSGSEQQRANFSITIHGAFGLPATTTTGGEKRFGKPPSAYVRISFCGIGARTAVQQRTHCPVYNERISIVEMFPNMCQIIYFEVYSAESCLKVIARTSLNLRLLSHDGEKGFLPTFGPSLLPMYDDLSTQTVATTNDSPFYRGSLLVSLKTTVPYYEKPVKSKIVEPVANLKLENLWPIEEFCVMCPLFEVSLLDRRIVGKYCGVAITVGDFSTSSPGDREFETLWNEIRSRKLHYTGPLDVIKTSPVYGHLDFSNAFPVLQLATRLPDLRSNMYRNNVIKEIIMDLEYSLSQIEKRYKTMKSSNPQEFICELNNALDKLVGGLKHFLETVKESSCEHKTELDQKLLKLQEDAIVNLNFKISKRIYGDSTTGMIRSTEKIYTFGSKKEFKALLAESKSMAESLRSLIPKIPEPWPDIVVWLLNGGSRVAYKKISPADVIHSVVPEEAGQKCGCIHTIYFQPLKCPYHCDSTGTCSCIVGKLEMLMWMGLFKQIKSFDGHLPDGYKMKVKNYDMGIKTTSMMLECRAFIYQAKFDCTDRFEMDYTFARINILNSTQETNVKEKTLSPIWNQVLRIYKMVLMSPQRLMKSPPLLLIEIFDTDLAGNFGLIGRSEITPAVDERQGYEYAPNLEWFKIHNGMECTGQILMSVQLIQVPETVMRTTIYGSTDATYCATGVQDLDQNCEKMEKLPTHLIPESSSYKVDIYWWGLRNVTITKKPCMVFEMETTTIKSDVIVNEKSICNFPNGRISQIFEGIVTKEFCPPLFLKLYETSTFGRTVFLGSNMVQNPMKYFVNWMSHNDRELSLRSASLSSANLYQVNSILSSENQTNYVSSCKKSIYSKTKNITVQTPIKVSKWKRIFCTKEPDEEEYTLLPMFDKYDRDNVNFGKITKRDVCNWWSKFLKSQKDNDLPYTEDSTRFFSEIKVYDAELEKQPEFSKFKDWCSTFKLYNGNKTGIPEKDDQIFCGYLKAGIAIYKWPPPENTKSVSTGGVDLGKGYFSNYPSNEAAKVLVRVYLVSATNLSVKSFIGQTCTYATVNCGKKELGNRHSSIASSTNPIFGTMYELRCVFPEDYLLTVSVYSKDSSSLSDELIGSSSIDLEDRFYSKHRACIGLAAEYNLTGPLRWRDFRKPSAILEELCLKNHIPPPFFLDASTLFINGVEYKDNSGFGSSSGSIADRKENICLSILHKWHTLPIIGHHLVPEHVETRSLFNPEKLGFEQGKIQMWVDIYPMENGVYIPPPVNIEPQKVEDYALKAIIRQVKLFRFKDQKIKVPKNIQIQCWIGNTNRTEKGDIQSSQAEFYLNWQIMFPIHYHPSLAKLVNKERDPFTEFEEYSLPIFEIRILEEDIENENNVIASLSLNLNNMPQGALSAQSLSKASEGSRRVHLFSSRSVRGWWPLTSTDETPENGTNVGIINMELNLSPLETAVVMSVMQEPLSPQQPRHQERNDNSNIISNLEAFFRTGKIEYVVVGVIILFTFILIVFYFDLARNFHIFFFD</sequence>
<dbReference type="PANTHER" id="PTHR12546">
    <property type="entry name" value="FER-1-LIKE"/>
    <property type="match status" value="1"/>
</dbReference>
<keyword evidence="2 7" id="KW-0812">Transmembrane</keyword>
<reference evidence="9" key="2">
    <citation type="submission" date="2022-06" db="UniProtKB">
        <authorList>
            <consortium name="EnsemblMetazoa"/>
        </authorList>
    </citation>
    <scope>IDENTIFICATION</scope>
    <source>
        <strain evidence="9">p50T (Dazao)</strain>
    </source>
</reference>
<feature type="domain" description="C2" evidence="8">
    <location>
        <begin position="1175"/>
        <end position="1294"/>
    </location>
</feature>
<dbReference type="Proteomes" id="UP000005204">
    <property type="component" value="Unassembled WGS sequence"/>
</dbReference>
<dbReference type="Pfam" id="PF22901">
    <property type="entry name" value="dsrm_Ferlin"/>
    <property type="match status" value="1"/>
</dbReference>
<dbReference type="GO" id="GO:0016020">
    <property type="term" value="C:membrane"/>
    <property type="evidence" value="ECO:0007669"/>
    <property type="project" value="UniProtKB-SubCell"/>
</dbReference>
<evidence type="ECO:0000313" key="9">
    <source>
        <dbReference type="EnsemblMetazoa" id="XP_021208047.2"/>
    </source>
</evidence>
<dbReference type="SUPFAM" id="SSF49562">
    <property type="entry name" value="C2 domain (Calcium/lipid-binding domain, CaLB)"/>
    <property type="match status" value="4"/>
</dbReference>
<evidence type="ECO:0000259" key="8">
    <source>
        <dbReference type="PROSITE" id="PS50004"/>
    </source>
</evidence>